<dbReference type="PROSITE" id="PS50110">
    <property type="entry name" value="RESPONSE_REGULATORY"/>
    <property type="match status" value="1"/>
</dbReference>
<comment type="subcellular location">
    <subcellularLocation>
        <location evidence="1">Cytoplasm</location>
    </subcellularLocation>
</comment>
<evidence type="ECO:0000313" key="11">
    <source>
        <dbReference type="EMBL" id="EKS53103.1"/>
    </source>
</evidence>
<evidence type="ECO:0000256" key="6">
    <source>
        <dbReference type="ARBA" id="ARBA00023125"/>
    </source>
</evidence>
<evidence type="ECO:0000256" key="4">
    <source>
        <dbReference type="ARBA" id="ARBA00023012"/>
    </source>
</evidence>
<evidence type="ECO:0000256" key="1">
    <source>
        <dbReference type="ARBA" id="ARBA00004496"/>
    </source>
</evidence>
<dbReference type="Pfam" id="PF00072">
    <property type="entry name" value="Response_reg"/>
    <property type="match status" value="1"/>
</dbReference>
<protein>
    <submittedName>
        <fullName evidence="11">Two-component response regulator, associated with ferric iron transporter</fullName>
    </submittedName>
</protein>
<evidence type="ECO:0000313" key="12">
    <source>
        <dbReference type="Proteomes" id="UP000009352"/>
    </source>
</evidence>
<dbReference type="EMBL" id="AMQX01000002">
    <property type="protein sequence ID" value="EKS53103.1"/>
    <property type="molecule type" value="Genomic_DNA"/>
</dbReference>
<dbReference type="RefSeq" id="WP_005716271.1">
    <property type="nucleotide sequence ID" value="NZ_AMQX01000002.1"/>
</dbReference>
<organism evidence="11 12">
    <name type="scientific">Lacticaseibacillus rhamnosus LRHMDP3</name>
    <dbReference type="NCBI Taxonomy" id="1203259"/>
    <lineage>
        <taxon>Bacteria</taxon>
        <taxon>Bacillati</taxon>
        <taxon>Bacillota</taxon>
        <taxon>Bacilli</taxon>
        <taxon>Lactobacillales</taxon>
        <taxon>Lactobacillaceae</taxon>
        <taxon>Lacticaseibacillus</taxon>
    </lineage>
</organism>
<keyword evidence="4" id="KW-0902">Two-component regulatory system</keyword>
<keyword evidence="6" id="KW-0238">DNA-binding</keyword>
<comment type="caution">
    <text evidence="11">The sequence shown here is derived from an EMBL/GenBank/DDBJ whole genome shotgun (WGS) entry which is preliminary data.</text>
</comment>
<dbReference type="SUPFAM" id="SSF46689">
    <property type="entry name" value="Homeodomain-like"/>
    <property type="match status" value="2"/>
</dbReference>
<dbReference type="CDD" id="cd17536">
    <property type="entry name" value="REC_YesN-like"/>
    <property type="match status" value="1"/>
</dbReference>
<evidence type="ECO:0000256" key="7">
    <source>
        <dbReference type="ARBA" id="ARBA00023163"/>
    </source>
</evidence>
<dbReference type="GO" id="GO:0000160">
    <property type="term" value="P:phosphorelay signal transduction system"/>
    <property type="evidence" value="ECO:0007669"/>
    <property type="project" value="UniProtKB-KW"/>
</dbReference>
<keyword evidence="2" id="KW-0963">Cytoplasm</keyword>
<proteinExistence type="predicted"/>
<dbReference type="GO" id="GO:0003700">
    <property type="term" value="F:DNA-binding transcription factor activity"/>
    <property type="evidence" value="ECO:0007669"/>
    <property type="project" value="InterPro"/>
</dbReference>
<evidence type="ECO:0000256" key="2">
    <source>
        <dbReference type="ARBA" id="ARBA00022490"/>
    </source>
</evidence>
<dbReference type="SMART" id="SM00342">
    <property type="entry name" value="HTH_ARAC"/>
    <property type="match status" value="1"/>
</dbReference>
<keyword evidence="3 8" id="KW-0597">Phosphoprotein</keyword>
<dbReference type="InterPro" id="IPR051552">
    <property type="entry name" value="HptR"/>
</dbReference>
<feature type="domain" description="HTH araC/xylS-type" evidence="9">
    <location>
        <begin position="151"/>
        <end position="250"/>
    </location>
</feature>
<gene>
    <name evidence="11" type="ORF">LRHMDP3_481</name>
</gene>
<evidence type="ECO:0000259" key="9">
    <source>
        <dbReference type="PROSITE" id="PS01124"/>
    </source>
</evidence>
<dbReference type="InterPro" id="IPR009057">
    <property type="entry name" value="Homeodomain-like_sf"/>
</dbReference>
<dbReference type="Pfam" id="PF12833">
    <property type="entry name" value="HTH_18"/>
    <property type="match status" value="1"/>
</dbReference>
<dbReference type="AlphaFoldDB" id="A0AB33XXY3"/>
<keyword evidence="7" id="KW-0804">Transcription</keyword>
<dbReference type="Proteomes" id="UP000009352">
    <property type="component" value="Unassembled WGS sequence"/>
</dbReference>
<evidence type="ECO:0000256" key="8">
    <source>
        <dbReference type="PROSITE-ProRule" id="PRU00169"/>
    </source>
</evidence>
<evidence type="ECO:0000256" key="5">
    <source>
        <dbReference type="ARBA" id="ARBA00023015"/>
    </source>
</evidence>
<dbReference type="InterPro" id="IPR011006">
    <property type="entry name" value="CheY-like_superfamily"/>
</dbReference>
<accession>A0AB33XXY3</accession>
<dbReference type="InterPro" id="IPR018060">
    <property type="entry name" value="HTH_AraC"/>
</dbReference>
<dbReference type="Gene3D" id="1.10.10.60">
    <property type="entry name" value="Homeodomain-like"/>
    <property type="match status" value="2"/>
</dbReference>
<feature type="modified residue" description="4-aspartylphosphate" evidence="8">
    <location>
        <position position="55"/>
    </location>
</feature>
<dbReference type="SMART" id="SM00448">
    <property type="entry name" value="REC"/>
    <property type="match status" value="1"/>
</dbReference>
<feature type="domain" description="Response regulatory" evidence="10">
    <location>
        <begin position="3"/>
        <end position="118"/>
    </location>
</feature>
<evidence type="ECO:0000259" key="10">
    <source>
        <dbReference type="PROSITE" id="PS50110"/>
    </source>
</evidence>
<keyword evidence="5" id="KW-0805">Transcription regulation</keyword>
<dbReference type="PANTHER" id="PTHR42713">
    <property type="entry name" value="HISTIDINE KINASE-RELATED"/>
    <property type="match status" value="1"/>
</dbReference>
<dbReference type="SUPFAM" id="SSF52172">
    <property type="entry name" value="CheY-like"/>
    <property type="match status" value="1"/>
</dbReference>
<name>A0AB33XXY3_LACRH</name>
<dbReference type="PROSITE" id="PS01124">
    <property type="entry name" value="HTH_ARAC_FAMILY_2"/>
    <property type="match status" value="1"/>
</dbReference>
<evidence type="ECO:0000256" key="3">
    <source>
        <dbReference type="ARBA" id="ARBA00022553"/>
    </source>
</evidence>
<dbReference type="GO" id="GO:0043565">
    <property type="term" value="F:sequence-specific DNA binding"/>
    <property type="evidence" value="ECO:0007669"/>
    <property type="project" value="InterPro"/>
</dbReference>
<dbReference type="PANTHER" id="PTHR42713:SF3">
    <property type="entry name" value="TRANSCRIPTIONAL REGULATORY PROTEIN HPTR"/>
    <property type="match status" value="1"/>
</dbReference>
<dbReference type="Gene3D" id="3.40.50.2300">
    <property type="match status" value="1"/>
</dbReference>
<sequence>MYKLLVVEDEHLIRRYLTGALDYQELNIEVVGDAENGQEGAEKIKKLHPDIVLTDISMPVMDAFAMFEATKEQKYQKVILSGYNDFANAKRAIRSGARDFLVKPIDLAELRNCMVDVITQIQEQRGQLREADNFPIDLLKDVRYSRDHVVTKVLEWISQHYACKFTIAEMANELGYSESYIYKKIKDHLGVTLNDYLNRYRIRMAINHLIEDPGMLVYEAADLTGFSDYKYFNQVFKKYFGMTVTDFKDKVLQ</sequence>
<reference evidence="11 12" key="1">
    <citation type="journal article" date="2013" name="Genome Announc.">
        <title>Draft Genome Sequence of Staphylococcus simulans UMC-CNS-990, Isolated from a Case of Chronic Bovine Mastitis.</title>
        <authorList>
            <person name="Calcutt M.J."/>
            <person name="Foecking M.F."/>
            <person name="Hsieh H.Y."/>
            <person name="Perry J."/>
            <person name="Stewart G.C."/>
            <person name="Middleton J.R."/>
        </authorList>
    </citation>
    <scope>NUCLEOTIDE SEQUENCE [LARGE SCALE GENOMIC DNA]</scope>
    <source>
        <strain evidence="11 12">LRHMDP3</strain>
    </source>
</reference>
<dbReference type="GO" id="GO:0005737">
    <property type="term" value="C:cytoplasm"/>
    <property type="evidence" value="ECO:0007669"/>
    <property type="project" value="UniProtKB-SubCell"/>
</dbReference>
<dbReference type="InterPro" id="IPR001789">
    <property type="entry name" value="Sig_transdc_resp-reg_receiver"/>
</dbReference>